<accession>A0A4Q2UIM9</accession>
<dbReference type="Pfam" id="PF19630">
    <property type="entry name" value="DUF6134"/>
    <property type="match status" value="1"/>
</dbReference>
<reference evidence="1 2" key="1">
    <citation type="submission" date="2019-01" db="EMBL/GenBank/DDBJ databases">
        <title>Spirosoma flava sp. nov., a propanil-degrading bacterium isolated from herbicide-contaminated soil.</title>
        <authorList>
            <person name="Zhang L."/>
            <person name="Jiang J.-D."/>
        </authorList>
    </citation>
    <scope>NUCLEOTIDE SEQUENCE [LARGE SCALE GENOMIC DNA]</scope>
    <source>
        <strain evidence="1 2">TY50</strain>
    </source>
</reference>
<gene>
    <name evidence="1" type="ORF">EQG79_16315</name>
</gene>
<name>A0A4Q2UIM9_9BACT</name>
<dbReference type="AlphaFoldDB" id="A0A4Q2UIM9"/>
<organism evidence="1 2">
    <name type="scientific">Spirosoma sordidisoli</name>
    <dbReference type="NCBI Taxonomy" id="2502893"/>
    <lineage>
        <taxon>Bacteria</taxon>
        <taxon>Pseudomonadati</taxon>
        <taxon>Bacteroidota</taxon>
        <taxon>Cytophagia</taxon>
        <taxon>Cytophagales</taxon>
        <taxon>Cytophagaceae</taxon>
        <taxon>Spirosoma</taxon>
    </lineage>
</organism>
<dbReference type="Proteomes" id="UP000290407">
    <property type="component" value="Unassembled WGS sequence"/>
</dbReference>
<dbReference type="InterPro" id="IPR045767">
    <property type="entry name" value="DUF6134"/>
</dbReference>
<evidence type="ECO:0000313" key="1">
    <source>
        <dbReference type="EMBL" id="RYC69293.1"/>
    </source>
</evidence>
<protein>
    <submittedName>
        <fullName evidence="1">Uncharacterized protein</fullName>
    </submittedName>
</protein>
<dbReference type="EMBL" id="SBLB01000004">
    <property type="protein sequence ID" value="RYC69293.1"/>
    <property type="molecule type" value="Genomic_DNA"/>
</dbReference>
<sequence length="187" mass="21688">MTTPALAAPETHHYAIEIAGIRVGTMTATRQPQANDRTTYTLISDVKVRLLVYTIKIYYKVINEFDGKKLMLSTVEATTNRGNYSSRTEWKGDHYDIVANQYKYDHKGTERNTIDFTTSSLYFYDPGTRNRVYSEYFGDYFMVAPGKPGQYNAQFNDREDEYIYEGGRLVRVIKHNAIKNFVMRLLD</sequence>
<evidence type="ECO:0000313" key="2">
    <source>
        <dbReference type="Proteomes" id="UP000290407"/>
    </source>
</evidence>
<proteinExistence type="predicted"/>
<comment type="caution">
    <text evidence="1">The sequence shown here is derived from an EMBL/GenBank/DDBJ whole genome shotgun (WGS) entry which is preliminary data.</text>
</comment>
<keyword evidence="2" id="KW-1185">Reference proteome</keyword>